<sequence>LANIDEHLGSIGTERQEKLLGFAQKVLAATQEEKSPHPQNSFEKWLWLSANEIDADSKAHGAVNISKWMINRTVQLESLVQELKLTKKAMSLRATASNTLNEAEKDALSDGKREAFLLLGSMNDLEKAMTDCSVGLTYEDIWRHGLEVIDRSADLARTNENVRGVRDRVWGRLQGNLDAEALRALLDSKRLFKLASSPSRTVTFRTYALPWDGAPRKEKEFSFPCTPPTSDARMLTLFKKIDNDWCDPVRIASDYTGENAAVVNTWNKTKIMSFDVSILGISRSDERFQVGSSWFHTGSLWAPNDSKTERVSTQNITFDRPFCTIPTVRLFMSYLDAGREPVGSLSTTSWAENVTSHGFTMRTKVWNGRTDLGVTLRWIAYDPNEATIRSGDIQHISKHLVQDKRGTIRFARPFSTSAPSVLVLGIAGMDCNYGHKNLRFQIQESNISSQGFDYVAGCWATSRMKYGRWSWIAIQ</sequence>
<dbReference type="InterPro" id="IPR019019">
    <property type="entry name" value="H-type_lectin_domain"/>
</dbReference>
<dbReference type="InterPro" id="IPR052487">
    <property type="entry name" value="Galactose-binding_lectin"/>
</dbReference>
<dbReference type="AlphaFoldDB" id="A0A8X7N1R3"/>
<dbReference type="EMBL" id="LWDG02000840">
    <property type="protein sequence ID" value="KAE8262162.1"/>
    <property type="molecule type" value="Genomic_DNA"/>
</dbReference>
<evidence type="ECO:0000313" key="2">
    <source>
        <dbReference type="EMBL" id="KAE8262162.1"/>
    </source>
</evidence>
<comment type="caution">
    <text evidence="2">The sequence shown here is derived from an EMBL/GenBank/DDBJ whole genome shotgun (WGS) entry which is preliminary data.</text>
</comment>
<dbReference type="InterPro" id="IPR037221">
    <property type="entry name" value="H-type_lectin_dom_sf"/>
</dbReference>
<gene>
    <name evidence="2" type="ORF">A4X09_0g7521</name>
</gene>
<name>A0A8X7N1R3_9BASI</name>
<dbReference type="GO" id="GO:0098609">
    <property type="term" value="P:cell-cell adhesion"/>
    <property type="evidence" value="ECO:0007669"/>
    <property type="project" value="TreeGrafter"/>
</dbReference>
<dbReference type="GO" id="GO:0046871">
    <property type="term" value="F:N-acetylgalactosamine binding"/>
    <property type="evidence" value="ECO:0007669"/>
    <property type="project" value="TreeGrafter"/>
</dbReference>
<protein>
    <recommendedName>
        <fullName evidence="1">H-type lectin domain-containing protein</fullName>
    </recommendedName>
</protein>
<dbReference type="Pfam" id="PF09458">
    <property type="entry name" value="H_lectin"/>
    <property type="match status" value="2"/>
</dbReference>
<dbReference type="GO" id="GO:0030247">
    <property type="term" value="F:polysaccharide binding"/>
    <property type="evidence" value="ECO:0007669"/>
    <property type="project" value="TreeGrafter"/>
</dbReference>
<evidence type="ECO:0000313" key="3">
    <source>
        <dbReference type="Proteomes" id="UP000078113"/>
    </source>
</evidence>
<accession>A0A8X7N1R3</accession>
<dbReference type="Gene3D" id="2.60.40.2080">
    <property type="match status" value="2"/>
</dbReference>
<dbReference type="PANTHER" id="PTHR46938">
    <property type="entry name" value="DISCOIDIN-1 SUBUNIT A-RELATED-RELATED"/>
    <property type="match status" value="1"/>
</dbReference>
<dbReference type="Proteomes" id="UP000078113">
    <property type="component" value="Unassembled WGS sequence"/>
</dbReference>
<proteinExistence type="predicted"/>
<dbReference type="GO" id="GO:0070492">
    <property type="term" value="F:oligosaccharide binding"/>
    <property type="evidence" value="ECO:0007669"/>
    <property type="project" value="TreeGrafter"/>
</dbReference>
<evidence type="ECO:0000259" key="1">
    <source>
        <dbReference type="Pfam" id="PF09458"/>
    </source>
</evidence>
<dbReference type="GO" id="GO:0009986">
    <property type="term" value="C:cell surface"/>
    <property type="evidence" value="ECO:0007669"/>
    <property type="project" value="TreeGrafter"/>
</dbReference>
<organism evidence="2 3">
    <name type="scientific">Tilletia walkeri</name>
    <dbReference type="NCBI Taxonomy" id="117179"/>
    <lineage>
        <taxon>Eukaryota</taxon>
        <taxon>Fungi</taxon>
        <taxon>Dikarya</taxon>
        <taxon>Basidiomycota</taxon>
        <taxon>Ustilaginomycotina</taxon>
        <taxon>Exobasidiomycetes</taxon>
        <taxon>Tilletiales</taxon>
        <taxon>Tilletiaceae</taxon>
        <taxon>Tilletia</taxon>
    </lineage>
</organism>
<reference evidence="2" key="1">
    <citation type="submission" date="2016-04" db="EMBL/GenBank/DDBJ databases">
        <authorList>
            <person name="Nguyen H.D."/>
            <person name="Samba Siva P."/>
            <person name="Cullis J."/>
            <person name="Levesque C.A."/>
            <person name="Hambleton S."/>
        </authorList>
    </citation>
    <scope>NUCLEOTIDE SEQUENCE</scope>
    <source>
        <strain evidence="2">DAOMC 236422</strain>
    </source>
</reference>
<dbReference type="GO" id="GO:0098636">
    <property type="term" value="C:protein complex involved in cell adhesion"/>
    <property type="evidence" value="ECO:0007669"/>
    <property type="project" value="TreeGrafter"/>
</dbReference>
<dbReference type="SUPFAM" id="SSF141086">
    <property type="entry name" value="Agglutinin HPA-like"/>
    <property type="match status" value="2"/>
</dbReference>
<reference evidence="2" key="2">
    <citation type="journal article" date="2019" name="IMA Fungus">
        <title>Genome sequencing and comparison of five Tilletia species to identify candidate genes for the detection of regulated species infecting wheat.</title>
        <authorList>
            <person name="Nguyen H.D.T."/>
            <person name="Sultana T."/>
            <person name="Kesanakurti P."/>
            <person name="Hambleton S."/>
        </authorList>
    </citation>
    <scope>NUCLEOTIDE SEQUENCE</scope>
    <source>
        <strain evidence="2">DAOMC 236422</strain>
    </source>
</reference>
<feature type="domain" description="H-type lectin" evidence="1">
    <location>
        <begin position="407"/>
        <end position="474"/>
    </location>
</feature>
<feature type="non-terminal residue" evidence="2">
    <location>
        <position position="1"/>
    </location>
</feature>
<feature type="domain" description="H-type lectin" evidence="1">
    <location>
        <begin position="313"/>
        <end position="381"/>
    </location>
</feature>
<keyword evidence="3" id="KW-1185">Reference proteome</keyword>